<feature type="active site" evidence="8">
    <location>
        <position position="123"/>
    </location>
</feature>
<feature type="binding site" evidence="9">
    <location>
        <position position="236"/>
    </location>
    <ligand>
        <name>substrate</name>
    </ligand>
</feature>
<dbReference type="Gene3D" id="2.10.270.10">
    <property type="entry name" value="Cholin Binding"/>
    <property type="match status" value="1"/>
</dbReference>
<evidence type="ECO:0000313" key="16">
    <source>
        <dbReference type="Proteomes" id="UP000018466"/>
    </source>
</evidence>
<feature type="domain" description="Peptidase S11 D-alanyl-D-alanine carboxypeptidase A N-terminal" evidence="14">
    <location>
        <begin position="30"/>
        <end position="266"/>
    </location>
</feature>
<keyword evidence="3" id="KW-0677">Repeat</keyword>
<evidence type="ECO:0000259" key="14">
    <source>
        <dbReference type="Pfam" id="PF00768"/>
    </source>
</evidence>
<comment type="similarity">
    <text evidence="1 11">Belongs to the peptidase S11 family.</text>
</comment>
<feature type="compositionally biased region" description="Polar residues" evidence="12">
    <location>
        <begin position="300"/>
        <end position="360"/>
    </location>
</feature>
<dbReference type="PRINTS" id="PR00725">
    <property type="entry name" value="DADACBPTASE1"/>
</dbReference>
<comment type="caution">
    <text evidence="15">The sequence shown here is derived from an EMBL/GenBank/DDBJ whole genome shotgun (WGS) entry which is preliminary data.</text>
</comment>
<feature type="region of interest" description="Disordered" evidence="12">
    <location>
        <begin position="287"/>
        <end position="369"/>
    </location>
</feature>
<evidence type="ECO:0000256" key="5">
    <source>
        <dbReference type="ARBA" id="ARBA00022960"/>
    </source>
</evidence>
<keyword evidence="6" id="KW-0573">Peptidoglycan synthesis</keyword>
<dbReference type="InterPro" id="IPR012338">
    <property type="entry name" value="Beta-lactam/transpept-like"/>
</dbReference>
<feature type="repeat" description="Cell wall-binding" evidence="10">
    <location>
        <begin position="434"/>
        <end position="453"/>
    </location>
</feature>
<keyword evidence="5" id="KW-0133">Cell shape</keyword>
<feature type="active site" description="Proton acceptor" evidence="8">
    <location>
        <position position="68"/>
    </location>
</feature>
<protein>
    <recommendedName>
        <fullName evidence="14">Peptidase S11 D-alanyl-D-alanine carboxypeptidase A N-terminal domain-containing protein</fullName>
    </recommendedName>
</protein>
<dbReference type="AlphaFoldDB" id="A0AA37DFN8"/>
<feature type="chain" id="PRO_5041288520" description="Peptidase S11 D-alanyl-D-alanine carboxypeptidase A N-terminal domain-containing protein" evidence="13">
    <location>
        <begin position="31"/>
        <end position="473"/>
    </location>
</feature>
<dbReference type="GeneID" id="86941523"/>
<dbReference type="InterPro" id="IPR018044">
    <property type="entry name" value="Peptidase_S11"/>
</dbReference>
<dbReference type="PANTHER" id="PTHR21581:SF6">
    <property type="entry name" value="TRAFFICKING PROTEIN PARTICLE COMPLEX SUBUNIT 12"/>
    <property type="match status" value="1"/>
</dbReference>
<evidence type="ECO:0000256" key="6">
    <source>
        <dbReference type="ARBA" id="ARBA00022984"/>
    </source>
</evidence>
<dbReference type="InterPro" id="IPR018337">
    <property type="entry name" value="Cell_wall/Cho-bd_repeat"/>
</dbReference>
<dbReference type="GO" id="GO:0009252">
    <property type="term" value="P:peptidoglycan biosynthetic process"/>
    <property type="evidence" value="ECO:0007669"/>
    <property type="project" value="UniProtKB-KW"/>
</dbReference>
<dbReference type="SUPFAM" id="SSF56601">
    <property type="entry name" value="beta-lactamase/transpeptidase-like"/>
    <property type="match status" value="1"/>
</dbReference>
<dbReference type="GO" id="GO:0008360">
    <property type="term" value="P:regulation of cell shape"/>
    <property type="evidence" value="ECO:0007669"/>
    <property type="project" value="UniProtKB-KW"/>
</dbReference>
<evidence type="ECO:0000256" key="13">
    <source>
        <dbReference type="SAM" id="SignalP"/>
    </source>
</evidence>
<dbReference type="GO" id="GO:0006508">
    <property type="term" value="P:proteolysis"/>
    <property type="evidence" value="ECO:0007669"/>
    <property type="project" value="InterPro"/>
</dbReference>
<dbReference type="Gene3D" id="3.40.710.10">
    <property type="entry name" value="DD-peptidase/beta-lactamase superfamily"/>
    <property type="match status" value="1"/>
</dbReference>
<feature type="active site" description="Acyl-ester intermediate" evidence="8">
    <location>
        <position position="65"/>
    </location>
</feature>
<dbReference type="GO" id="GO:0071555">
    <property type="term" value="P:cell wall organization"/>
    <property type="evidence" value="ECO:0007669"/>
    <property type="project" value="UniProtKB-KW"/>
</dbReference>
<evidence type="ECO:0000256" key="11">
    <source>
        <dbReference type="RuleBase" id="RU004016"/>
    </source>
</evidence>
<evidence type="ECO:0000256" key="9">
    <source>
        <dbReference type="PIRSR" id="PIRSR618044-2"/>
    </source>
</evidence>
<evidence type="ECO:0000256" key="8">
    <source>
        <dbReference type="PIRSR" id="PIRSR618044-1"/>
    </source>
</evidence>
<evidence type="ECO:0000256" key="10">
    <source>
        <dbReference type="PROSITE-ProRule" id="PRU00591"/>
    </source>
</evidence>
<keyword evidence="4" id="KW-0378">Hydrolase</keyword>
<evidence type="ECO:0000256" key="1">
    <source>
        <dbReference type="ARBA" id="ARBA00007164"/>
    </source>
</evidence>
<gene>
    <name evidence="15" type="ORF">HMPREF9623_01800</name>
</gene>
<evidence type="ECO:0000256" key="3">
    <source>
        <dbReference type="ARBA" id="ARBA00022737"/>
    </source>
</evidence>
<dbReference type="Pfam" id="PF00768">
    <property type="entry name" value="Peptidase_S11"/>
    <property type="match status" value="1"/>
</dbReference>
<sequence>MQEKIKKGLCCLIAALLLFGGSIGVKPAYAATAPQIASEGAALYNATTGQFLYEKNANQQFYPASITKFMTALLVLENSSQDDVVVFSDSATGNLESGAVNLELTKGDRVKVRDCLYGLMLKSANEVANGLAEHVSGSVSAFAQKMNRRAGQLGCTNTNFVNPNGLNNANHVTTPHDMALIAKACFDRADFRALDQTTSYHFPATKKRPNGTDITMGHRMIAPGGSDYYPGILGGKTGYTSAAGNTLVTCAERNGVRLIAVVMKSKRTQYADTRALLDYGFQLAGESGGKKQEAVGGETAQETSGRVQALTANSQAQSQQENPAENQQAVSRQTVSPAGSQANPASRQEANPSANQNQALSGPGAKLPSQAGWLQRNGVWAYREANGELVKNARREINGAQYWFDADGNMKEGWQQDSTGAWYYLAPGQGALQQNCWLQYRNQWYYLGSDGKMLTDSRTPDGYRVNREGVWIG</sequence>
<reference evidence="15 16" key="1">
    <citation type="submission" date="2011-10" db="EMBL/GenBank/DDBJ databases">
        <title>The Genome Sequence of Lachnospiraceae bacterium ACC2.</title>
        <authorList>
            <consortium name="The Broad Institute Genome Sequencing Platform"/>
            <person name="Earl A."/>
            <person name="Ward D."/>
            <person name="Feldgarden M."/>
            <person name="Gevers D."/>
            <person name="Sizova M."/>
            <person name="Hazen A."/>
            <person name="Epstein S."/>
            <person name="Young S.K."/>
            <person name="Zeng Q."/>
            <person name="Gargeya S."/>
            <person name="Fitzgerald M."/>
            <person name="Haas B."/>
            <person name="Abouelleil A."/>
            <person name="Alvarado L."/>
            <person name="Arachchi H.M."/>
            <person name="Berlin A."/>
            <person name="Brown A."/>
            <person name="Chapman S.B."/>
            <person name="Chen Z."/>
            <person name="Dunbar C."/>
            <person name="Freedman E."/>
            <person name="Gearin G."/>
            <person name="Goldberg J."/>
            <person name="Griggs A."/>
            <person name="Gujja S."/>
            <person name="Heiman D."/>
            <person name="Howarth C."/>
            <person name="Larson L."/>
            <person name="Lui A."/>
            <person name="MacDonald P.J.P."/>
            <person name="Montmayeur A."/>
            <person name="Murphy C."/>
            <person name="Neiman D."/>
            <person name="Pearson M."/>
            <person name="Priest M."/>
            <person name="Roberts A."/>
            <person name="Saif S."/>
            <person name="Shea T."/>
            <person name="Shenoy N."/>
            <person name="Sisk P."/>
            <person name="Stolte C."/>
            <person name="Sykes S."/>
            <person name="Wortman J."/>
            <person name="Nusbaum C."/>
            <person name="Birren B."/>
        </authorList>
    </citation>
    <scope>NUCLEOTIDE SEQUENCE [LARGE SCALE GENOMIC DNA]</scope>
    <source>
        <strain evidence="15 16">ACC2</strain>
    </source>
</reference>
<name>A0AA37DFN8_9FIRM</name>
<accession>A0AA37DFN8</accession>
<dbReference type="SUPFAM" id="SSF69360">
    <property type="entry name" value="Cell wall binding repeat"/>
    <property type="match status" value="1"/>
</dbReference>
<dbReference type="PROSITE" id="PS51170">
    <property type="entry name" value="CW"/>
    <property type="match status" value="1"/>
</dbReference>
<dbReference type="EMBL" id="AGEL01000014">
    <property type="protein sequence ID" value="EHO15889.1"/>
    <property type="molecule type" value="Genomic_DNA"/>
</dbReference>
<proteinExistence type="inferred from homology"/>
<dbReference type="PANTHER" id="PTHR21581">
    <property type="entry name" value="D-ALANYL-D-ALANINE CARBOXYPEPTIDASE"/>
    <property type="match status" value="1"/>
</dbReference>
<dbReference type="Pfam" id="PF19085">
    <property type="entry name" value="Choline_bind_2"/>
    <property type="match status" value="1"/>
</dbReference>
<evidence type="ECO:0000256" key="4">
    <source>
        <dbReference type="ARBA" id="ARBA00022801"/>
    </source>
</evidence>
<evidence type="ECO:0000256" key="7">
    <source>
        <dbReference type="ARBA" id="ARBA00023316"/>
    </source>
</evidence>
<dbReference type="Pfam" id="PF01473">
    <property type="entry name" value="Choline_bind_1"/>
    <property type="match status" value="2"/>
</dbReference>
<organism evidence="15 16">
    <name type="scientific">Stomatobaculum longum</name>
    <dbReference type="NCBI Taxonomy" id="796942"/>
    <lineage>
        <taxon>Bacteria</taxon>
        <taxon>Bacillati</taxon>
        <taxon>Bacillota</taxon>
        <taxon>Clostridia</taxon>
        <taxon>Lachnospirales</taxon>
        <taxon>Lachnospiraceae</taxon>
        <taxon>Stomatobaculum</taxon>
    </lineage>
</organism>
<keyword evidence="7" id="KW-0961">Cell wall biogenesis/degradation</keyword>
<keyword evidence="16" id="KW-1185">Reference proteome</keyword>
<evidence type="ECO:0000256" key="12">
    <source>
        <dbReference type="SAM" id="MobiDB-lite"/>
    </source>
</evidence>
<dbReference type="GO" id="GO:0009002">
    <property type="term" value="F:serine-type D-Ala-D-Ala carboxypeptidase activity"/>
    <property type="evidence" value="ECO:0007669"/>
    <property type="project" value="InterPro"/>
</dbReference>
<feature type="signal peptide" evidence="13">
    <location>
        <begin position="1"/>
        <end position="30"/>
    </location>
</feature>
<dbReference type="Proteomes" id="UP000018466">
    <property type="component" value="Unassembled WGS sequence"/>
</dbReference>
<evidence type="ECO:0000256" key="2">
    <source>
        <dbReference type="ARBA" id="ARBA00022729"/>
    </source>
</evidence>
<dbReference type="RefSeq" id="WP_009533618.1">
    <property type="nucleotide sequence ID" value="NZ_JH590864.1"/>
</dbReference>
<evidence type="ECO:0000313" key="15">
    <source>
        <dbReference type="EMBL" id="EHO15889.1"/>
    </source>
</evidence>
<dbReference type="InterPro" id="IPR001967">
    <property type="entry name" value="Peptidase_S11_N"/>
</dbReference>
<keyword evidence="2 13" id="KW-0732">Signal</keyword>